<gene>
    <name evidence="1" type="ORF">CLOSAC_37020</name>
</gene>
<comment type="caution">
    <text evidence="1">The sequence shown here is derived from an EMBL/GenBank/DDBJ whole genome shotgun (WGS) entry which is preliminary data.</text>
</comment>
<accession>A0A1S8MZD8</accession>
<reference evidence="1 2" key="1">
    <citation type="submission" date="2016-05" db="EMBL/GenBank/DDBJ databases">
        <title>Microbial solvent formation.</title>
        <authorList>
            <person name="Poehlein A."/>
            <person name="Montoya Solano J.D."/>
            <person name="Flitsch S."/>
            <person name="Krabben P."/>
            <person name="Duerre P."/>
            <person name="Daniel R."/>
        </authorList>
    </citation>
    <scope>NUCLEOTIDE SEQUENCE [LARGE SCALE GENOMIC DNA]</scope>
    <source>
        <strain evidence="1 2">L1-8</strain>
    </source>
</reference>
<name>A0A1S8MZD8_CLOSA</name>
<evidence type="ECO:0000313" key="1">
    <source>
        <dbReference type="EMBL" id="OOM09421.1"/>
    </source>
</evidence>
<organism evidence="1 2">
    <name type="scientific">Clostridium saccharobutylicum</name>
    <dbReference type="NCBI Taxonomy" id="169679"/>
    <lineage>
        <taxon>Bacteria</taxon>
        <taxon>Bacillati</taxon>
        <taxon>Bacillota</taxon>
        <taxon>Clostridia</taxon>
        <taxon>Eubacteriales</taxon>
        <taxon>Clostridiaceae</taxon>
        <taxon>Clostridium</taxon>
    </lineage>
</organism>
<dbReference type="EMBL" id="LZYZ01000007">
    <property type="protein sequence ID" value="OOM09421.1"/>
    <property type="molecule type" value="Genomic_DNA"/>
</dbReference>
<dbReference type="AlphaFoldDB" id="A0A1S8MZD8"/>
<dbReference type="RefSeq" id="WP_077866728.1">
    <property type="nucleotide sequence ID" value="NZ_LZYZ01000007.1"/>
</dbReference>
<evidence type="ECO:0000313" key="2">
    <source>
        <dbReference type="Proteomes" id="UP000191154"/>
    </source>
</evidence>
<protein>
    <submittedName>
        <fullName evidence="1">Uncharacterized protein</fullName>
    </submittedName>
</protein>
<sequence>MSRADTVNQKIRRNIKYLFRESEILAKVYREDMVFDYIEAICHRIVLHHDPIYTIAFDNEIEMLKVVVKANPNSKAIKSYYYCVIETNEQIKNKYENKISKEKHGKKGIVDYLWSL</sequence>
<dbReference type="Proteomes" id="UP000191154">
    <property type="component" value="Unassembled WGS sequence"/>
</dbReference>
<proteinExistence type="predicted"/>